<evidence type="ECO:0000256" key="1">
    <source>
        <dbReference type="ARBA" id="ARBA00001917"/>
    </source>
</evidence>
<evidence type="ECO:0000313" key="5">
    <source>
        <dbReference type="EMBL" id="XAH74682.1"/>
    </source>
</evidence>
<sequence>MGKQSWKPGNMLYPLPVVLVSAADKNGEKNIFTVAWAGTICSDPPMVSISVRPERYSYHMIEETGEFVINLTTEKLTYATDYCGVRSGRNIDKFKELGLTAATADIVKAPLLVESPVNIECTVKEIRKLGTHDMFIAQVVAVHADEEFMDEKNKFHFETAQPIVYSHGAYMSLGKQIGTFGYSVKKK</sequence>
<gene>
    <name evidence="5" type="ORF">V6984_02645</name>
</gene>
<organism evidence="5 6">
    <name type="scientific">Kineothrix sedimenti</name>
    <dbReference type="NCBI Taxonomy" id="3123317"/>
    <lineage>
        <taxon>Bacteria</taxon>
        <taxon>Bacillati</taxon>
        <taxon>Bacillota</taxon>
        <taxon>Clostridia</taxon>
        <taxon>Lachnospirales</taxon>
        <taxon>Lachnospiraceae</taxon>
        <taxon>Kineothrix</taxon>
    </lineage>
</organism>
<dbReference type="SMART" id="SM00903">
    <property type="entry name" value="Flavin_Reduct"/>
    <property type="match status" value="1"/>
</dbReference>
<name>A0ABZ3EZD6_9FIRM</name>
<dbReference type="Pfam" id="PF01613">
    <property type="entry name" value="Flavin_Reduct"/>
    <property type="match status" value="1"/>
</dbReference>
<keyword evidence="6" id="KW-1185">Reference proteome</keyword>
<evidence type="ECO:0000256" key="3">
    <source>
        <dbReference type="ARBA" id="ARBA00038054"/>
    </source>
</evidence>
<dbReference type="GO" id="GO:0016491">
    <property type="term" value="F:oxidoreductase activity"/>
    <property type="evidence" value="ECO:0007669"/>
    <property type="project" value="UniProtKB-KW"/>
</dbReference>
<dbReference type="Gene3D" id="2.30.110.10">
    <property type="entry name" value="Electron Transport, Fmn-binding Protein, Chain A"/>
    <property type="match status" value="1"/>
</dbReference>
<dbReference type="PANTHER" id="PTHR43567:SF1">
    <property type="entry name" value="FLAVOREDOXIN"/>
    <property type="match status" value="1"/>
</dbReference>
<evidence type="ECO:0000313" key="6">
    <source>
        <dbReference type="Proteomes" id="UP001451571"/>
    </source>
</evidence>
<dbReference type="EC" id="1.5.1.-" evidence="5"/>
<feature type="domain" description="Flavin reductase like" evidence="4">
    <location>
        <begin position="11"/>
        <end position="157"/>
    </location>
</feature>
<evidence type="ECO:0000259" key="4">
    <source>
        <dbReference type="SMART" id="SM00903"/>
    </source>
</evidence>
<dbReference type="Proteomes" id="UP001451571">
    <property type="component" value="Chromosome"/>
</dbReference>
<comment type="similarity">
    <text evidence="3">Belongs to the flavoredoxin family.</text>
</comment>
<keyword evidence="5" id="KW-0560">Oxidoreductase</keyword>
<proteinExistence type="inferred from homology"/>
<reference evidence="5 6" key="1">
    <citation type="submission" date="2024-02" db="EMBL/GenBank/DDBJ databases">
        <title>Bacterial strain from lacustrine sediment.</title>
        <authorList>
            <person name="Petit C."/>
            <person name="Fadhlaoui K."/>
        </authorList>
    </citation>
    <scope>NUCLEOTIDE SEQUENCE [LARGE SCALE GENOMIC DNA]</scope>
    <source>
        <strain evidence="5 6">IPX-CK</strain>
    </source>
</reference>
<dbReference type="PANTHER" id="PTHR43567">
    <property type="entry name" value="FLAVOREDOXIN-RELATED-RELATED"/>
    <property type="match status" value="1"/>
</dbReference>
<dbReference type="EMBL" id="CP146256">
    <property type="protein sequence ID" value="XAH74682.1"/>
    <property type="molecule type" value="Genomic_DNA"/>
</dbReference>
<dbReference type="SUPFAM" id="SSF50475">
    <property type="entry name" value="FMN-binding split barrel"/>
    <property type="match status" value="1"/>
</dbReference>
<dbReference type="InterPro" id="IPR002563">
    <property type="entry name" value="Flavin_Rdtase-like_dom"/>
</dbReference>
<protein>
    <submittedName>
        <fullName evidence="5">Flavin reductase family protein</fullName>
        <ecNumber evidence="5">1.5.1.-</ecNumber>
    </submittedName>
</protein>
<keyword evidence="2" id="KW-0285">Flavoprotein</keyword>
<accession>A0ABZ3EZD6</accession>
<evidence type="ECO:0000256" key="2">
    <source>
        <dbReference type="ARBA" id="ARBA00022630"/>
    </source>
</evidence>
<dbReference type="InterPro" id="IPR052174">
    <property type="entry name" value="Flavoredoxin"/>
</dbReference>
<dbReference type="InterPro" id="IPR012349">
    <property type="entry name" value="Split_barrel_FMN-bd"/>
</dbReference>
<dbReference type="RefSeq" id="WP_342758266.1">
    <property type="nucleotide sequence ID" value="NZ_CP146256.1"/>
</dbReference>
<comment type="cofactor">
    <cofactor evidence="1">
        <name>FMN</name>
        <dbReference type="ChEBI" id="CHEBI:58210"/>
    </cofactor>
</comment>